<evidence type="ECO:0000256" key="2">
    <source>
        <dbReference type="ARBA" id="ARBA00022786"/>
    </source>
</evidence>
<feature type="compositionally biased region" description="Acidic residues" evidence="3">
    <location>
        <begin position="8"/>
        <end position="33"/>
    </location>
</feature>
<dbReference type="AlphaFoldDB" id="A0A183PL47"/>
<organism evidence="4 5">
    <name type="scientific">Schistosoma mattheei</name>
    <dbReference type="NCBI Taxonomy" id="31246"/>
    <lineage>
        <taxon>Eukaryota</taxon>
        <taxon>Metazoa</taxon>
        <taxon>Spiralia</taxon>
        <taxon>Lophotrochozoa</taxon>
        <taxon>Platyhelminthes</taxon>
        <taxon>Trematoda</taxon>
        <taxon>Digenea</taxon>
        <taxon>Strigeidida</taxon>
        <taxon>Schistosomatoidea</taxon>
        <taxon>Schistosomatidae</taxon>
        <taxon>Schistosoma</taxon>
    </lineage>
</organism>
<dbReference type="PANTHER" id="PTHR12696">
    <property type="entry name" value="TIP120"/>
    <property type="match status" value="1"/>
</dbReference>
<dbReference type="GO" id="GO:0010265">
    <property type="term" value="P:SCF complex assembly"/>
    <property type="evidence" value="ECO:0007669"/>
    <property type="project" value="InterPro"/>
</dbReference>
<dbReference type="EMBL" id="UZAL01035417">
    <property type="protein sequence ID" value="VDP67652.1"/>
    <property type="molecule type" value="Genomic_DNA"/>
</dbReference>
<keyword evidence="1" id="KW-0677">Repeat</keyword>
<protein>
    <submittedName>
        <fullName evidence="4">Uncharacterized protein</fullName>
    </submittedName>
</protein>
<accession>A0A183PL47</accession>
<name>A0A183PL47_9TREM</name>
<dbReference type="InterPro" id="IPR016024">
    <property type="entry name" value="ARM-type_fold"/>
</dbReference>
<dbReference type="SUPFAM" id="SSF48371">
    <property type="entry name" value="ARM repeat"/>
    <property type="match status" value="1"/>
</dbReference>
<keyword evidence="5" id="KW-1185">Reference proteome</keyword>
<evidence type="ECO:0000256" key="1">
    <source>
        <dbReference type="ARBA" id="ARBA00022737"/>
    </source>
</evidence>
<feature type="region of interest" description="Disordered" evidence="3">
    <location>
        <begin position="1"/>
        <end position="33"/>
    </location>
</feature>
<gene>
    <name evidence="4" type="ORF">SMTD_LOCUS15083</name>
</gene>
<evidence type="ECO:0000256" key="3">
    <source>
        <dbReference type="SAM" id="MobiDB-lite"/>
    </source>
</evidence>
<dbReference type="InterPro" id="IPR011989">
    <property type="entry name" value="ARM-like"/>
</dbReference>
<evidence type="ECO:0000313" key="4">
    <source>
        <dbReference type="EMBL" id="VDP67652.1"/>
    </source>
</evidence>
<sequence>MGVNNNDVDFEDDNADVDADDDDDEDGEYSDDEDVSWKVRRAAARALEAIILVFTEMTANFYVSIAPLLIKQFNEREESVRLSIFSCLSALLRQTRLTSTIHLNTTITNGSVAVNQQSSPRSYESTLFVSESTLEELKLHLQDPNSAQSRLLSLLPTLYRGIEKQTSQSISNKMKSQNANRVLSVYRHTAFMLNRDLALALPGQLGAHLNNILMMIKISFE</sequence>
<reference evidence="4 5" key="1">
    <citation type="submission" date="2018-11" db="EMBL/GenBank/DDBJ databases">
        <authorList>
            <consortium name="Pathogen Informatics"/>
        </authorList>
    </citation>
    <scope>NUCLEOTIDE SEQUENCE [LARGE SCALE GENOMIC DNA]</scope>
    <source>
        <strain>Denwood</strain>
        <strain evidence="5">Zambia</strain>
    </source>
</reference>
<proteinExistence type="predicted"/>
<evidence type="ECO:0000313" key="5">
    <source>
        <dbReference type="Proteomes" id="UP000269396"/>
    </source>
</evidence>
<keyword evidence="2" id="KW-0833">Ubl conjugation pathway</keyword>
<dbReference type="Gene3D" id="1.25.10.10">
    <property type="entry name" value="Leucine-rich Repeat Variant"/>
    <property type="match status" value="1"/>
</dbReference>
<dbReference type="InterPro" id="IPR039852">
    <property type="entry name" value="CAND1/CAND2"/>
</dbReference>
<dbReference type="Proteomes" id="UP000269396">
    <property type="component" value="Unassembled WGS sequence"/>
</dbReference>
<dbReference type="STRING" id="31246.A0A183PL47"/>